<comment type="caution">
    <text evidence="1">The sequence shown here is derived from an EMBL/GenBank/DDBJ whole genome shotgun (WGS) entry which is preliminary data.</text>
</comment>
<proteinExistence type="predicted"/>
<dbReference type="Proteomes" id="UP001500067">
    <property type="component" value="Unassembled WGS sequence"/>
</dbReference>
<keyword evidence="2" id="KW-1185">Reference proteome</keyword>
<protein>
    <submittedName>
        <fullName evidence="1">Uncharacterized protein</fullName>
    </submittedName>
</protein>
<evidence type="ECO:0000313" key="2">
    <source>
        <dbReference type="Proteomes" id="UP001500067"/>
    </source>
</evidence>
<gene>
    <name evidence="1" type="ORF">GCM10023093_13990</name>
</gene>
<reference evidence="2" key="1">
    <citation type="journal article" date="2019" name="Int. J. Syst. Evol. Microbiol.">
        <title>The Global Catalogue of Microorganisms (GCM) 10K type strain sequencing project: providing services to taxonomists for standard genome sequencing and annotation.</title>
        <authorList>
            <consortium name="The Broad Institute Genomics Platform"/>
            <consortium name="The Broad Institute Genome Sequencing Center for Infectious Disease"/>
            <person name="Wu L."/>
            <person name="Ma J."/>
        </authorList>
    </citation>
    <scope>NUCLEOTIDE SEQUENCE [LARGE SCALE GENOMIC DNA]</scope>
    <source>
        <strain evidence="2">JCM 32105</strain>
    </source>
</reference>
<dbReference type="EMBL" id="BAABFA010000009">
    <property type="protein sequence ID" value="GAA4464189.1"/>
    <property type="molecule type" value="Genomic_DNA"/>
</dbReference>
<name>A0ABP8NF13_9BACT</name>
<sequence length="79" mass="9196">MKGVSFVTDETRKRRYVQIDLKGIANFDNEMLEDLMDMIVAEARKDEKSIPWESVKAELAKERKINVPNSRKAIRSKRA</sequence>
<dbReference type="RefSeq" id="WP_345080654.1">
    <property type="nucleotide sequence ID" value="NZ_BAABFA010000009.1"/>
</dbReference>
<evidence type="ECO:0000313" key="1">
    <source>
        <dbReference type="EMBL" id="GAA4464189.1"/>
    </source>
</evidence>
<accession>A0ABP8NF13</accession>
<organism evidence="1 2">
    <name type="scientific">Nemorincola caseinilytica</name>
    <dbReference type="NCBI Taxonomy" id="2054315"/>
    <lineage>
        <taxon>Bacteria</taxon>
        <taxon>Pseudomonadati</taxon>
        <taxon>Bacteroidota</taxon>
        <taxon>Chitinophagia</taxon>
        <taxon>Chitinophagales</taxon>
        <taxon>Chitinophagaceae</taxon>
        <taxon>Nemorincola</taxon>
    </lineage>
</organism>